<feature type="non-terminal residue" evidence="2">
    <location>
        <position position="48"/>
    </location>
</feature>
<dbReference type="Proteomes" id="UP000236291">
    <property type="component" value="Unassembled WGS sequence"/>
</dbReference>
<evidence type="ECO:0000256" key="1">
    <source>
        <dbReference type="SAM" id="MobiDB-lite"/>
    </source>
</evidence>
<dbReference type="EMBL" id="ASHM01022696">
    <property type="protein sequence ID" value="PNY03496.1"/>
    <property type="molecule type" value="Genomic_DNA"/>
</dbReference>
<comment type="caution">
    <text evidence="2">The sequence shown here is derived from an EMBL/GenBank/DDBJ whole genome shotgun (WGS) entry which is preliminary data.</text>
</comment>
<reference evidence="2 3" key="2">
    <citation type="journal article" date="2017" name="Front. Plant Sci.">
        <title>Gene Classification and Mining of Molecular Markers Useful in Red Clover (Trifolium pratense) Breeding.</title>
        <authorList>
            <person name="Istvanek J."/>
            <person name="Dluhosova J."/>
            <person name="Dluhos P."/>
            <person name="Patkova L."/>
            <person name="Nedelnik J."/>
            <person name="Repkova J."/>
        </authorList>
    </citation>
    <scope>NUCLEOTIDE SEQUENCE [LARGE SCALE GENOMIC DNA]</scope>
    <source>
        <strain evidence="3">cv. Tatra</strain>
        <tissue evidence="2">Young leaves</tissue>
    </source>
</reference>
<name>A0A2K3NKB9_TRIPR</name>
<dbReference type="AlphaFoldDB" id="A0A2K3NKB9"/>
<proteinExistence type="predicted"/>
<protein>
    <submittedName>
        <fullName evidence="2">Uncharacterized protein</fullName>
    </submittedName>
</protein>
<gene>
    <name evidence="2" type="ORF">L195_g026828</name>
</gene>
<reference evidence="2 3" key="1">
    <citation type="journal article" date="2014" name="Am. J. Bot.">
        <title>Genome assembly and annotation for red clover (Trifolium pratense; Fabaceae).</title>
        <authorList>
            <person name="Istvanek J."/>
            <person name="Jaros M."/>
            <person name="Krenek A."/>
            <person name="Repkova J."/>
        </authorList>
    </citation>
    <scope>NUCLEOTIDE SEQUENCE [LARGE SCALE GENOMIC DNA]</scope>
    <source>
        <strain evidence="3">cv. Tatra</strain>
        <tissue evidence="2">Young leaves</tissue>
    </source>
</reference>
<sequence length="48" mass="5074">MNGKISAASLWNISNWGVILEIPRYGHSGSSSEDDSHTIVARAGEAST</sequence>
<accession>A0A2K3NKB9</accession>
<organism evidence="2 3">
    <name type="scientific">Trifolium pratense</name>
    <name type="common">Red clover</name>
    <dbReference type="NCBI Taxonomy" id="57577"/>
    <lineage>
        <taxon>Eukaryota</taxon>
        <taxon>Viridiplantae</taxon>
        <taxon>Streptophyta</taxon>
        <taxon>Embryophyta</taxon>
        <taxon>Tracheophyta</taxon>
        <taxon>Spermatophyta</taxon>
        <taxon>Magnoliopsida</taxon>
        <taxon>eudicotyledons</taxon>
        <taxon>Gunneridae</taxon>
        <taxon>Pentapetalae</taxon>
        <taxon>rosids</taxon>
        <taxon>fabids</taxon>
        <taxon>Fabales</taxon>
        <taxon>Fabaceae</taxon>
        <taxon>Papilionoideae</taxon>
        <taxon>50 kb inversion clade</taxon>
        <taxon>NPAAA clade</taxon>
        <taxon>Hologalegina</taxon>
        <taxon>IRL clade</taxon>
        <taxon>Trifolieae</taxon>
        <taxon>Trifolium</taxon>
    </lineage>
</organism>
<evidence type="ECO:0000313" key="3">
    <source>
        <dbReference type="Proteomes" id="UP000236291"/>
    </source>
</evidence>
<feature type="region of interest" description="Disordered" evidence="1">
    <location>
        <begin position="26"/>
        <end position="48"/>
    </location>
</feature>
<evidence type="ECO:0000313" key="2">
    <source>
        <dbReference type="EMBL" id="PNY03496.1"/>
    </source>
</evidence>